<dbReference type="AlphaFoldDB" id="A0A4C1UUM2"/>
<keyword evidence="2" id="KW-1185">Reference proteome</keyword>
<protein>
    <submittedName>
        <fullName evidence="1">Uncharacterized protein</fullName>
    </submittedName>
</protein>
<reference evidence="1 2" key="1">
    <citation type="journal article" date="2019" name="Commun. Biol.">
        <title>The bagworm genome reveals a unique fibroin gene that provides high tensile strength.</title>
        <authorList>
            <person name="Kono N."/>
            <person name="Nakamura H."/>
            <person name="Ohtoshi R."/>
            <person name="Tomita M."/>
            <person name="Numata K."/>
            <person name="Arakawa K."/>
        </authorList>
    </citation>
    <scope>NUCLEOTIDE SEQUENCE [LARGE SCALE GENOMIC DNA]</scope>
</reference>
<gene>
    <name evidence="1" type="ORF">EVAR_13640_1</name>
</gene>
<comment type="caution">
    <text evidence="1">The sequence shown here is derived from an EMBL/GenBank/DDBJ whole genome shotgun (WGS) entry which is preliminary data.</text>
</comment>
<dbReference type="EMBL" id="BGZK01000223">
    <property type="protein sequence ID" value="GBP29717.1"/>
    <property type="molecule type" value="Genomic_DNA"/>
</dbReference>
<dbReference type="Proteomes" id="UP000299102">
    <property type="component" value="Unassembled WGS sequence"/>
</dbReference>
<organism evidence="1 2">
    <name type="scientific">Eumeta variegata</name>
    <name type="common">Bagworm moth</name>
    <name type="synonym">Eumeta japonica</name>
    <dbReference type="NCBI Taxonomy" id="151549"/>
    <lineage>
        <taxon>Eukaryota</taxon>
        <taxon>Metazoa</taxon>
        <taxon>Ecdysozoa</taxon>
        <taxon>Arthropoda</taxon>
        <taxon>Hexapoda</taxon>
        <taxon>Insecta</taxon>
        <taxon>Pterygota</taxon>
        <taxon>Neoptera</taxon>
        <taxon>Endopterygota</taxon>
        <taxon>Lepidoptera</taxon>
        <taxon>Glossata</taxon>
        <taxon>Ditrysia</taxon>
        <taxon>Tineoidea</taxon>
        <taxon>Psychidae</taxon>
        <taxon>Oiketicinae</taxon>
        <taxon>Eumeta</taxon>
    </lineage>
</organism>
<sequence length="95" mass="10305">MAVGKTSGTGVVTEISASIVLSGGWWFVTDSGGLPSYLKQNGGRKNLEGHSLCDWPGVRIVPRAEPWSKKPRTVLALRLRVEPPSYLKQDGSQKI</sequence>
<proteinExistence type="predicted"/>
<evidence type="ECO:0000313" key="1">
    <source>
        <dbReference type="EMBL" id="GBP29717.1"/>
    </source>
</evidence>
<name>A0A4C1UUM2_EUMVA</name>
<evidence type="ECO:0000313" key="2">
    <source>
        <dbReference type="Proteomes" id="UP000299102"/>
    </source>
</evidence>
<accession>A0A4C1UUM2</accession>